<dbReference type="Proteomes" id="UP000053328">
    <property type="component" value="Unassembled WGS sequence"/>
</dbReference>
<keyword evidence="1" id="KW-1133">Transmembrane helix</keyword>
<keyword evidence="3" id="KW-1185">Reference proteome</keyword>
<organism evidence="2 3">
    <name type="scientific">Exophiala spinifera</name>
    <dbReference type="NCBI Taxonomy" id="91928"/>
    <lineage>
        <taxon>Eukaryota</taxon>
        <taxon>Fungi</taxon>
        <taxon>Dikarya</taxon>
        <taxon>Ascomycota</taxon>
        <taxon>Pezizomycotina</taxon>
        <taxon>Eurotiomycetes</taxon>
        <taxon>Chaetothyriomycetidae</taxon>
        <taxon>Chaetothyriales</taxon>
        <taxon>Herpotrichiellaceae</taxon>
        <taxon>Exophiala</taxon>
    </lineage>
</organism>
<evidence type="ECO:0000313" key="3">
    <source>
        <dbReference type="Proteomes" id="UP000053328"/>
    </source>
</evidence>
<gene>
    <name evidence="2" type="ORF">PV08_04810</name>
</gene>
<feature type="transmembrane region" description="Helical" evidence="1">
    <location>
        <begin position="72"/>
        <end position="92"/>
    </location>
</feature>
<protein>
    <recommendedName>
        <fullName evidence="4">DUF202 domain-containing protein</fullName>
    </recommendedName>
</protein>
<evidence type="ECO:0000256" key="1">
    <source>
        <dbReference type="SAM" id="Phobius"/>
    </source>
</evidence>
<dbReference type="EMBL" id="KN847494">
    <property type="protein sequence ID" value="KIW17615.1"/>
    <property type="molecule type" value="Genomic_DNA"/>
</dbReference>
<dbReference type="OrthoDB" id="199599at2759"/>
<accession>A0A0D2BG73</accession>
<sequence>MLGVVIAQVMRLQHSLTPNPVLGYFAVSIPLSSACHASAIVVSVLGAIRFFQYQKEMARGYAVSGGWEIKTVGTLAAMVLLSMFCLAVAITIEKS</sequence>
<feature type="transmembrane region" description="Helical" evidence="1">
    <location>
        <begin position="21"/>
        <end position="51"/>
    </location>
</feature>
<dbReference type="GeneID" id="27331893"/>
<dbReference type="STRING" id="91928.A0A0D2BG73"/>
<dbReference type="RefSeq" id="XP_016237831.1">
    <property type="nucleotide sequence ID" value="XM_016379154.1"/>
</dbReference>
<reference evidence="2 3" key="1">
    <citation type="submission" date="2015-01" db="EMBL/GenBank/DDBJ databases">
        <title>The Genome Sequence of Exophiala spinifera CBS89968.</title>
        <authorList>
            <consortium name="The Broad Institute Genomics Platform"/>
            <person name="Cuomo C."/>
            <person name="de Hoog S."/>
            <person name="Gorbushina A."/>
            <person name="Stielow B."/>
            <person name="Teixiera M."/>
            <person name="Abouelleil A."/>
            <person name="Chapman S.B."/>
            <person name="Priest M."/>
            <person name="Young S.K."/>
            <person name="Wortman J."/>
            <person name="Nusbaum C."/>
            <person name="Birren B."/>
        </authorList>
    </citation>
    <scope>NUCLEOTIDE SEQUENCE [LARGE SCALE GENOMIC DNA]</scope>
    <source>
        <strain evidence="2 3">CBS 89968</strain>
    </source>
</reference>
<evidence type="ECO:0008006" key="4">
    <source>
        <dbReference type="Google" id="ProtNLM"/>
    </source>
</evidence>
<dbReference type="AlphaFoldDB" id="A0A0D2BG73"/>
<keyword evidence="1" id="KW-0812">Transmembrane</keyword>
<name>A0A0D2BG73_9EURO</name>
<dbReference type="VEuPathDB" id="FungiDB:PV08_04810"/>
<dbReference type="HOGENOM" id="CLU_053359_5_1_1"/>
<keyword evidence="1" id="KW-0472">Membrane</keyword>
<evidence type="ECO:0000313" key="2">
    <source>
        <dbReference type="EMBL" id="KIW17615.1"/>
    </source>
</evidence>
<proteinExistence type="predicted"/>